<dbReference type="PANTHER" id="PTHR46797">
    <property type="entry name" value="HTH-TYPE TRANSCRIPTIONAL REGULATOR"/>
    <property type="match status" value="1"/>
</dbReference>
<dbReference type="PROSITE" id="PS50943">
    <property type="entry name" value="HTH_CROC1"/>
    <property type="match status" value="1"/>
</dbReference>
<comment type="caution">
    <text evidence="3">The sequence shown here is derived from an EMBL/GenBank/DDBJ whole genome shotgun (WGS) entry which is preliminary data.</text>
</comment>
<dbReference type="SUPFAM" id="SSF47413">
    <property type="entry name" value="lambda repressor-like DNA-binding domains"/>
    <property type="match status" value="1"/>
</dbReference>
<reference evidence="3 4" key="1">
    <citation type="submission" date="2019-04" db="EMBL/GenBank/DDBJ databases">
        <title>Lacinutrix sp. nov., isolated from marine water.</title>
        <authorList>
            <person name="Kim W."/>
        </authorList>
    </citation>
    <scope>NUCLEOTIDE SEQUENCE [LARGE SCALE GENOMIC DNA]</scope>
    <source>
        <strain evidence="3 4">CAU 1491</strain>
    </source>
</reference>
<dbReference type="InterPro" id="IPR010982">
    <property type="entry name" value="Lambda_DNA-bd_dom_sf"/>
</dbReference>
<evidence type="ECO:0000313" key="3">
    <source>
        <dbReference type="EMBL" id="TJY34825.1"/>
    </source>
</evidence>
<dbReference type="RefSeq" id="WP_136844011.1">
    <property type="nucleotide sequence ID" value="NZ_SUPL01000005.1"/>
</dbReference>
<dbReference type="SMART" id="SM00530">
    <property type="entry name" value="HTH_XRE"/>
    <property type="match status" value="1"/>
</dbReference>
<dbReference type="AlphaFoldDB" id="A0A4U0ESQ9"/>
<dbReference type="Pfam" id="PF01381">
    <property type="entry name" value="HTH_3"/>
    <property type="match status" value="1"/>
</dbReference>
<accession>A0A4U0ESQ9</accession>
<dbReference type="GO" id="GO:0003700">
    <property type="term" value="F:DNA-binding transcription factor activity"/>
    <property type="evidence" value="ECO:0007669"/>
    <property type="project" value="TreeGrafter"/>
</dbReference>
<protein>
    <submittedName>
        <fullName evidence="3">Helix-turn-helix transcriptional regulator</fullName>
    </submittedName>
</protein>
<dbReference type="Proteomes" id="UP000307657">
    <property type="component" value="Unassembled WGS sequence"/>
</dbReference>
<dbReference type="EMBL" id="SUPL01000005">
    <property type="protein sequence ID" value="TJY34825.1"/>
    <property type="molecule type" value="Genomic_DNA"/>
</dbReference>
<dbReference type="GO" id="GO:0003677">
    <property type="term" value="F:DNA binding"/>
    <property type="evidence" value="ECO:0007669"/>
    <property type="project" value="UniProtKB-KW"/>
</dbReference>
<dbReference type="PANTHER" id="PTHR46797:SF1">
    <property type="entry name" value="METHYLPHOSPHONATE SYNTHASE"/>
    <property type="match status" value="1"/>
</dbReference>
<gene>
    <name evidence="3" type="ORF">E5167_11010</name>
</gene>
<name>A0A4U0ESQ9_9FLAO</name>
<dbReference type="InterPro" id="IPR001387">
    <property type="entry name" value="Cro/C1-type_HTH"/>
</dbReference>
<dbReference type="OrthoDB" id="2902336at2"/>
<evidence type="ECO:0000313" key="4">
    <source>
        <dbReference type="Proteomes" id="UP000307657"/>
    </source>
</evidence>
<feature type="domain" description="HTH cro/C1-type" evidence="2">
    <location>
        <begin position="16"/>
        <end position="70"/>
    </location>
</feature>
<sequence>MTDSEKTYLYSIGRNIAKLRRKQKLSQLDVCAEIKMEKSNLSAIENGRQNVSSLTLRKIADAIGVDVKDFFDFDKKS</sequence>
<organism evidence="3 4">
    <name type="scientific">Pontimicrobium aquaticum</name>
    <dbReference type="NCBI Taxonomy" id="2565367"/>
    <lineage>
        <taxon>Bacteria</taxon>
        <taxon>Pseudomonadati</taxon>
        <taxon>Bacteroidota</taxon>
        <taxon>Flavobacteriia</taxon>
        <taxon>Flavobacteriales</taxon>
        <taxon>Flavobacteriaceae</taxon>
        <taxon>Pontimicrobium</taxon>
    </lineage>
</organism>
<evidence type="ECO:0000259" key="2">
    <source>
        <dbReference type="PROSITE" id="PS50943"/>
    </source>
</evidence>
<dbReference type="Gene3D" id="1.10.260.40">
    <property type="entry name" value="lambda repressor-like DNA-binding domains"/>
    <property type="match status" value="1"/>
</dbReference>
<dbReference type="CDD" id="cd00093">
    <property type="entry name" value="HTH_XRE"/>
    <property type="match status" value="1"/>
</dbReference>
<dbReference type="GO" id="GO:0005829">
    <property type="term" value="C:cytosol"/>
    <property type="evidence" value="ECO:0007669"/>
    <property type="project" value="TreeGrafter"/>
</dbReference>
<dbReference type="InterPro" id="IPR050807">
    <property type="entry name" value="TransReg_Diox_bact_type"/>
</dbReference>
<proteinExistence type="predicted"/>
<keyword evidence="1" id="KW-0238">DNA-binding</keyword>
<evidence type="ECO:0000256" key="1">
    <source>
        <dbReference type="ARBA" id="ARBA00023125"/>
    </source>
</evidence>
<keyword evidence="4" id="KW-1185">Reference proteome</keyword>